<gene>
    <name evidence="1" type="ORF">PR048_031812</name>
</gene>
<sequence>MLHNNFSAFNPNEEPIENYLDLIKKVKCVSLFCYVLNNILKNKIVPRKVKDCSFEECNKHLLSCYAPTSRIIAKAFKFHSRRQNNNETLSDFISDLMQLSIKSEFDTFLDRA</sequence>
<dbReference type="Proteomes" id="UP001159363">
    <property type="component" value="Chromosome 14"/>
</dbReference>
<evidence type="ECO:0000313" key="1">
    <source>
        <dbReference type="EMBL" id="KAJ8868003.1"/>
    </source>
</evidence>
<protein>
    <submittedName>
        <fullName evidence="1">Uncharacterized protein</fullName>
    </submittedName>
</protein>
<reference evidence="1 2" key="1">
    <citation type="submission" date="2023-02" db="EMBL/GenBank/DDBJ databases">
        <title>LHISI_Scaffold_Assembly.</title>
        <authorList>
            <person name="Stuart O.P."/>
            <person name="Cleave R."/>
            <person name="Magrath M.J.L."/>
            <person name="Mikheyev A.S."/>
        </authorList>
    </citation>
    <scope>NUCLEOTIDE SEQUENCE [LARGE SCALE GENOMIC DNA]</scope>
    <source>
        <strain evidence="1">Daus_M_001</strain>
        <tissue evidence="1">Leg muscle</tissue>
    </source>
</reference>
<proteinExistence type="predicted"/>
<accession>A0ABQ9G983</accession>
<dbReference type="EMBL" id="JARBHB010000015">
    <property type="protein sequence ID" value="KAJ8868003.1"/>
    <property type="molecule type" value="Genomic_DNA"/>
</dbReference>
<keyword evidence="2" id="KW-1185">Reference proteome</keyword>
<name>A0ABQ9G983_9NEOP</name>
<comment type="caution">
    <text evidence="1">The sequence shown here is derived from an EMBL/GenBank/DDBJ whole genome shotgun (WGS) entry which is preliminary data.</text>
</comment>
<evidence type="ECO:0000313" key="2">
    <source>
        <dbReference type="Proteomes" id="UP001159363"/>
    </source>
</evidence>
<organism evidence="1 2">
    <name type="scientific">Dryococelus australis</name>
    <dbReference type="NCBI Taxonomy" id="614101"/>
    <lineage>
        <taxon>Eukaryota</taxon>
        <taxon>Metazoa</taxon>
        <taxon>Ecdysozoa</taxon>
        <taxon>Arthropoda</taxon>
        <taxon>Hexapoda</taxon>
        <taxon>Insecta</taxon>
        <taxon>Pterygota</taxon>
        <taxon>Neoptera</taxon>
        <taxon>Polyneoptera</taxon>
        <taxon>Phasmatodea</taxon>
        <taxon>Verophasmatodea</taxon>
        <taxon>Anareolatae</taxon>
        <taxon>Phasmatidae</taxon>
        <taxon>Eurycanthinae</taxon>
        <taxon>Dryococelus</taxon>
    </lineage>
</organism>